<dbReference type="Proteomes" id="UP000192903">
    <property type="component" value="Unassembled WGS sequence"/>
</dbReference>
<dbReference type="Pfam" id="PF05016">
    <property type="entry name" value="ParE_toxin"/>
    <property type="match status" value="1"/>
</dbReference>
<proteinExistence type="inferred from homology"/>
<protein>
    <submittedName>
        <fullName evidence="3">Plasmid stabilization system protein ParE</fullName>
    </submittedName>
</protein>
<name>A0A1X7F9G3_9HYPH</name>
<dbReference type="PANTHER" id="PTHR33755:SF6">
    <property type="entry name" value="PLASMID STABILIZATION SYSTEM PROTEIN"/>
    <property type="match status" value="1"/>
</dbReference>
<dbReference type="AlphaFoldDB" id="A0A1X7F9G3"/>
<dbReference type="OrthoDB" id="5457915at2"/>
<evidence type="ECO:0000313" key="4">
    <source>
        <dbReference type="Proteomes" id="UP000192903"/>
    </source>
</evidence>
<evidence type="ECO:0000313" key="3">
    <source>
        <dbReference type="EMBL" id="SMF47779.1"/>
    </source>
</evidence>
<accession>A0A1X7F9G3</accession>
<evidence type="ECO:0000256" key="2">
    <source>
        <dbReference type="ARBA" id="ARBA00022649"/>
    </source>
</evidence>
<dbReference type="InterPro" id="IPR007712">
    <property type="entry name" value="RelE/ParE_toxin"/>
</dbReference>
<gene>
    <name evidence="3" type="ORF">SAMN02982989_2467</name>
</gene>
<sequence>MPRVQYLDSAHADFRNIFDYVARESGSIATAHKFVEALRQKCRHVASLPGTMGRDRSELGHGLRSVAHRGYIIYFRYADNRFQIVNILEGHRDAEKHFGIDVESEDEG</sequence>
<dbReference type="InterPro" id="IPR035093">
    <property type="entry name" value="RelE/ParE_toxin_dom_sf"/>
</dbReference>
<keyword evidence="4" id="KW-1185">Reference proteome</keyword>
<dbReference type="PANTHER" id="PTHR33755">
    <property type="entry name" value="TOXIN PARE1-RELATED"/>
    <property type="match status" value="1"/>
</dbReference>
<organism evidence="3 4">
    <name type="scientific">Xaviernesmea oryzae</name>
    <dbReference type="NCBI Taxonomy" id="464029"/>
    <lineage>
        <taxon>Bacteria</taxon>
        <taxon>Pseudomonadati</taxon>
        <taxon>Pseudomonadota</taxon>
        <taxon>Alphaproteobacteria</taxon>
        <taxon>Hyphomicrobiales</taxon>
        <taxon>Rhizobiaceae</taxon>
        <taxon>Rhizobium/Agrobacterium group</taxon>
        <taxon>Xaviernesmea</taxon>
    </lineage>
</organism>
<keyword evidence="2" id="KW-1277">Toxin-antitoxin system</keyword>
<dbReference type="Gene3D" id="3.30.2310.20">
    <property type="entry name" value="RelE-like"/>
    <property type="match status" value="1"/>
</dbReference>
<evidence type="ECO:0000256" key="1">
    <source>
        <dbReference type="ARBA" id="ARBA00006226"/>
    </source>
</evidence>
<dbReference type="STRING" id="464029.SAMN02982989_2467"/>
<reference evidence="4" key="1">
    <citation type="submission" date="2017-04" db="EMBL/GenBank/DDBJ databases">
        <authorList>
            <person name="Varghese N."/>
            <person name="Submissions S."/>
        </authorList>
    </citation>
    <scope>NUCLEOTIDE SEQUENCE [LARGE SCALE GENOMIC DNA]</scope>
    <source>
        <strain evidence="4">B4P</strain>
    </source>
</reference>
<dbReference type="EMBL" id="FXAF01000006">
    <property type="protein sequence ID" value="SMF47779.1"/>
    <property type="molecule type" value="Genomic_DNA"/>
</dbReference>
<dbReference type="RefSeq" id="WP_085422652.1">
    <property type="nucleotide sequence ID" value="NZ_FXAF01000006.1"/>
</dbReference>
<dbReference type="InterPro" id="IPR051803">
    <property type="entry name" value="TA_system_RelE-like_toxin"/>
</dbReference>
<comment type="similarity">
    <text evidence="1">Belongs to the RelE toxin family.</text>
</comment>